<organism evidence="1 2">
    <name type="scientific">Sorangium cellulosum</name>
    <name type="common">Polyangium cellulosum</name>
    <dbReference type="NCBI Taxonomy" id="56"/>
    <lineage>
        <taxon>Bacteria</taxon>
        <taxon>Pseudomonadati</taxon>
        <taxon>Myxococcota</taxon>
        <taxon>Polyangia</taxon>
        <taxon>Polyangiales</taxon>
        <taxon>Polyangiaceae</taxon>
        <taxon>Sorangium</taxon>
    </lineage>
</organism>
<accession>A0A150Q7T6</accession>
<proteinExistence type="predicted"/>
<dbReference type="Gene3D" id="2.80.10.50">
    <property type="match status" value="1"/>
</dbReference>
<dbReference type="RefSeq" id="WP_061611882.1">
    <property type="nucleotide sequence ID" value="NZ_JEMA01000942.1"/>
</dbReference>
<dbReference type="InterPro" id="IPR011047">
    <property type="entry name" value="Quinoprotein_ADH-like_sf"/>
</dbReference>
<protein>
    <submittedName>
        <fullName evidence="1">Uncharacterized protein</fullName>
    </submittedName>
</protein>
<reference evidence="1 2" key="1">
    <citation type="submission" date="2014-02" db="EMBL/GenBank/DDBJ databases">
        <title>The small core and large imbalanced accessory genome model reveals a collaborative survival strategy of Sorangium cellulosum strains in nature.</title>
        <authorList>
            <person name="Han K."/>
            <person name="Peng R."/>
            <person name="Blom J."/>
            <person name="Li Y.-Z."/>
        </authorList>
    </citation>
    <scope>NUCLEOTIDE SEQUENCE [LARGE SCALE GENOMIC DNA]</scope>
    <source>
        <strain evidence="1 2">So0008-312</strain>
    </source>
</reference>
<gene>
    <name evidence="1" type="ORF">BE15_37930</name>
</gene>
<evidence type="ECO:0000313" key="2">
    <source>
        <dbReference type="Proteomes" id="UP000075260"/>
    </source>
</evidence>
<comment type="caution">
    <text evidence="1">The sequence shown here is derived from an EMBL/GenBank/DDBJ whole genome shotgun (WGS) entry which is preliminary data.</text>
</comment>
<dbReference type="EMBL" id="JEMA01000942">
    <property type="protein sequence ID" value="KYF64055.1"/>
    <property type="molecule type" value="Genomic_DNA"/>
</dbReference>
<dbReference type="SUPFAM" id="SSF50998">
    <property type="entry name" value="Quinoprotein alcohol dehydrogenase-like"/>
    <property type="match status" value="1"/>
</dbReference>
<dbReference type="OrthoDB" id="5496673at2"/>
<dbReference type="PANTHER" id="PTHR35580">
    <property type="entry name" value="CELL SURFACE GLYCOPROTEIN (S-LAYER PROTEIN)-LIKE PROTEIN"/>
    <property type="match status" value="1"/>
</dbReference>
<dbReference type="AlphaFoldDB" id="A0A150Q7T6"/>
<dbReference type="InterPro" id="IPR052918">
    <property type="entry name" value="Motility_Chemotaxis_Reg"/>
</dbReference>
<dbReference type="PANTHER" id="PTHR35580:SF1">
    <property type="entry name" value="PHYTASE-LIKE DOMAIN-CONTAINING PROTEIN"/>
    <property type="match status" value="1"/>
</dbReference>
<sequence>MFALGVLLGTASCAQVLGLDGFEDCDADSCSGALWAKSFESGDLVFPVSARLDSKGDILLSGFFRNTVDFGGSPLISSGMDVFLAKLKPDGSHAFSRRLSVDNSDGIFVSYVSILPDDGIVLSGRYEDGIDLGDGNPLISSNPDGYGSFVAKFLAHGELEWRRNLFTGAGDAFALGLAATPDGDVVLVGSFEGEVNLGSSTLRAAARDAFVVRLDGETGNEQWSRQLGDPEDTMTTATIAATAVAADPDGNIVVGGRFTGSIDSVFTRRRFESPSGAGAFLLKAVSTGDTDWVAFLQGEGDASVSDLDFDARGNVVASGVFSGAISIEARGSLGAHQTSGATDLDLLLLKLSSAGNHLWSLKFGDDSAQLERDAWDTSSSGLVGGPRVAVDAAGDIVLGTGIAGAVDFGGGLLAGRQDSDWVVAKLSERGEHLWSRRFGDPAAGQMIFGIDTDPITKALVVVGLNDGILDFGDGVKVAAPGELSAVVAKIDLERLGR</sequence>
<evidence type="ECO:0000313" key="1">
    <source>
        <dbReference type="EMBL" id="KYF64055.1"/>
    </source>
</evidence>
<name>A0A150Q7T6_SORCE</name>
<dbReference type="Proteomes" id="UP000075260">
    <property type="component" value="Unassembled WGS sequence"/>
</dbReference>